<dbReference type="Proteomes" id="UP001501094">
    <property type="component" value="Unassembled WGS sequence"/>
</dbReference>
<dbReference type="InterPro" id="IPR045436">
    <property type="entry name" value="DUF6507"/>
</dbReference>
<comment type="caution">
    <text evidence="2">The sequence shown here is derived from an EMBL/GenBank/DDBJ whole genome shotgun (WGS) entry which is preliminary data.</text>
</comment>
<gene>
    <name evidence="2" type="ORF">GCM10009751_18220</name>
</gene>
<evidence type="ECO:0000256" key="1">
    <source>
        <dbReference type="SAM" id="MobiDB-lite"/>
    </source>
</evidence>
<feature type="region of interest" description="Disordered" evidence="1">
    <location>
        <begin position="88"/>
        <end position="107"/>
    </location>
</feature>
<keyword evidence="3" id="KW-1185">Reference proteome</keyword>
<dbReference type="Pfam" id="PF20117">
    <property type="entry name" value="DUF6507"/>
    <property type="match status" value="1"/>
</dbReference>
<name>A0ABP4ZRF3_9MICO</name>
<accession>A0ABP4ZRF3</accession>
<reference evidence="3" key="1">
    <citation type="journal article" date="2019" name="Int. J. Syst. Evol. Microbiol.">
        <title>The Global Catalogue of Microorganisms (GCM) 10K type strain sequencing project: providing services to taxonomists for standard genome sequencing and annotation.</title>
        <authorList>
            <consortium name="The Broad Institute Genomics Platform"/>
            <consortium name="The Broad Institute Genome Sequencing Center for Infectious Disease"/>
            <person name="Wu L."/>
            <person name="Ma J."/>
        </authorList>
    </citation>
    <scope>NUCLEOTIDE SEQUENCE [LARGE SCALE GENOMIC DNA]</scope>
    <source>
        <strain evidence="3">JCM 14326</strain>
    </source>
</reference>
<evidence type="ECO:0000313" key="2">
    <source>
        <dbReference type="EMBL" id="GAA1860928.1"/>
    </source>
</evidence>
<dbReference type="RefSeq" id="WP_344101811.1">
    <property type="nucleotide sequence ID" value="NZ_BAAANL010000003.1"/>
</dbReference>
<sequence length="107" mass="11634">MNDAWDIQPGQVRKILSRTEAEQESLRGVLRDVQNHEATSTTPGAPAIAAFFLSRIQPLQWIDTRITAVVDGTEQAVKAYTDSDLEMAAEQQHHASAIGGPVPSAPR</sequence>
<organism evidence="2 3">
    <name type="scientific">Myceligenerans crystallogenes</name>
    <dbReference type="NCBI Taxonomy" id="316335"/>
    <lineage>
        <taxon>Bacteria</taxon>
        <taxon>Bacillati</taxon>
        <taxon>Actinomycetota</taxon>
        <taxon>Actinomycetes</taxon>
        <taxon>Micrococcales</taxon>
        <taxon>Promicromonosporaceae</taxon>
        <taxon>Myceligenerans</taxon>
    </lineage>
</organism>
<protein>
    <submittedName>
        <fullName evidence="2">Uncharacterized protein</fullName>
    </submittedName>
</protein>
<dbReference type="EMBL" id="BAAANL010000003">
    <property type="protein sequence ID" value="GAA1860928.1"/>
    <property type="molecule type" value="Genomic_DNA"/>
</dbReference>
<proteinExistence type="predicted"/>
<evidence type="ECO:0000313" key="3">
    <source>
        <dbReference type="Proteomes" id="UP001501094"/>
    </source>
</evidence>